<evidence type="ECO:0000313" key="4">
    <source>
        <dbReference type="EMBL" id="KAE9274087.1"/>
    </source>
</evidence>
<feature type="signal peptide" evidence="1">
    <location>
        <begin position="1"/>
        <end position="25"/>
    </location>
</feature>
<sequence>MSSRVVTLAVFVAFTVACIVQNAVAMSAELRIYKEPEFKRLRQIIPFSAGNLCYDMPCSFLSDITSSARWSGIPVAGSAFADGQVKIAFYADNNCTGRAVVVNASVGQICDFAAFGMDKATSSFAVLETSTVMEHKTNNVCD</sequence>
<evidence type="ECO:0000256" key="1">
    <source>
        <dbReference type="SAM" id="SignalP"/>
    </source>
</evidence>
<dbReference type="Proteomes" id="UP000435112">
    <property type="component" value="Unassembled WGS sequence"/>
</dbReference>
<evidence type="ECO:0000313" key="2">
    <source>
        <dbReference type="EMBL" id="KAE8965744.1"/>
    </source>
</evidence>
<reference evidence="5 7" key="1">
    <citation type="submission" date="2018-09" db="EMBL/GenBank/DDBJ databases">
        <title>Genomic investigation of the strawberry pathogen Phytophthora fragariae indicates pathogenicity is determined by transcriptional variation in three key races.</title>
        <authorList>
            <person name="Adams T.M."/>
            <person name="Armitage A.D."/>
            <person name="Sobczyk M.K."/>
            <person name="Bates H.J."/>
            <person name="Dunwell J.M."/>
            <person name="Nellist C.F."/>
            <person name="Harrison R.J."/>
        </authorList>
    </citation>
    <scope>NUCLEOTIDE SEQUENCE [LARGE SCALE GENOMIC DNA]</scope>
    <source>
        <strain evidence="3 5">SCRP249</strain>
        <strain evidence="2 7">SCRP324</strain>
        <strain evidence="4 6">SCRP333</strain>
    </source>
</reference>
<dbReference type="EMBL" id="QXFV01000299">
    <property type="protein sequence ID" value="KAE9041974.1"/>
    <property type="molecule type" value="Genomic_DNA"/>
</dbReference>
<evidence type="ECO:0000313" key="6">
    <source>
        <dbReference type="Proteomes" id="UP000434957"/>
    </source>
</evidence>
<comment type="caution">
    <text evidence="3">The sequence shown here is derived from an EMBL/GenBank/DDBJ whole genome shotgun (WGS) entry which is preliminary data.</text>
</comment>
<organism evidence="3 5">
    <name type="scientific">Phytophthora rubi</name>
    <dbReference type="NCBI Taxonomy" id="129364"/>
    <lineage>
        <taxon>Eukaryota</taxon>
        <taxon>Sar</taxon>
        <taxon>Stramenopiles</taxon>
        <taxon>Oomycota</taxon>
        <taxon>Peronosporomycetes</taxon>
        <taxon>Peronosporales</taxon>
        <taxon>Peronosporaceae</taxon>
        <taxon>Phytophthora</taxon>
    </lineage>
</organism>
<accession>A0A6A3NIF4</accession>
<protein>
    <submittedName>
        <fullName evidence="3">Uncharacterized protein</fullName>
    </submittedName>
</protein>
<dbReference type="PROSITE" id="PS51257">
    <property type="entry name" value="PROKAR_LIPOPROTEIN"/>
    <property type="match status" value="1"/>
</dbReference>
<dbReference type="OrthoDB" id="103271at2759"/>
<dbReference type="EMBL" id="QXFU01005087">
    <property type="protein sequence ID" value="KAE8965744.1"/>
    <property type="molecule type" value="Genomic_DNA"/>
</dbReference>
<keyword evidence="1" id="KW-0732">Signal</keyword>
<dbReference type="EMBL" id="QXFT01005133">
    <property type="protein sequence ID" value="KAE9274087.1"/>
    <property type="molecule type" value="Genomic_DNA"/>
</dbReference>
<dbReference type="Proteomes" id="UP000429607">
    <property type="component" value="Unassembled WGS sequence"/>
</dbReference>
<name>A0A6A3NIF4_9STRA</name>
<dbReference type="AlphaFoldDB" id="A0A6A3NIF4"/>
<gene>
    <name evidence="3" type="ORF">PR001_g6406</name>
    <name evidence="2" type="ORF">PR002_g28590</name>
    <name evidence="4" type="ORF">PR003_g29715</name>
</gene>
<keyword evidence="6" id="KW-1185">Reference proteome</keyword>
<evidence type="ECO:0000313" key="3">
    <source>
        <dbReference type="EMBL" id="KAE9041974.1"/>
    </source>
</evidence>
<dbReference type="Proteomes" id="UP000434957">
    <property type="component" value="Unassembled WGS sequence"/>
</dbReference>
<proteinExistence type="predicted"/>
<feature type="chain" id="PRO_5033522394" evidence="1">
    <location>
        <begin position="26"/>
        <end position="142"/>
    </location>
</feature>
<evidence type="ECO:0000313" key="7">
    <source>
        <dbReference type="Proteomes" id="UP000435112"/>
    </source>
</evidence>
<evidence type="ECO:0000313" key="5">
    <source>
        <dbReference type="Proteomes" id="UP000429607"/>
    </source>
</evidence>